<reference evidence="1" key="1">
    <citation type="journal article" date="2017" name="Nature">
        <title>The sunflower genome provides insights into oil metabolism, flowering and Asterid evolution.</title>
        <authorList>
            <person name="Badouin H."/>
            <person name="Gouzy J."/>
            <person name="Grassa C.J."/>
            <person name="Murat F."/>
            <person name="Staton S.E."/>
            <person name="Cottret L."/>
            <person name="Lelandais-Briere C."/>
            <person name="Owens G.L."/>
            <person name="Carrere S."/>
            <person name="Mayjonade B."/>
            <person name="Legrand L."/>
            <person name="Gill N."/>
            <person name="Kane N.C."/>
            <person name="Bowers J.E."/>
            <person name="Hubner S."/>
            <person name="Bellec A."/>
            <person name="Berard A."/>
            <person name="Berges H."/>
            <person name="Blanchet N."/>
            <person name="Boniface M.C."/>
            <person name="Brunel D."/>
            <person name="Catrice O."/>
            <person name="Chaidir N."/>
            <person name="Claudel C."/>
            <person name="Donnadieu C."/>
            <person name="Faraut T."/>
            <person name="Fievet G."/>
            <person name="Helmstetter N."/>
            <person name="King M."/>
            <person name="Knapp S.J."/>
            <person name="Lai Z."/>
            <person name="Le Paslier M.C."/>
            <person name="Lippi Y."/>
            <person name="Lorenzon L."/>
            <person name="Mandel J.R."/>
            <person name="Marage G."/>
            <person name="Marchand G."/>
            <person name="Marquand E."/>
            <person name="Bret-Mestries E."/>
            <person name="Morien E."/>
            <person name="Nambeesan S."/>
            <person name="Nguyen T."/>
            <person name="Pegot-Espagnet P."/>
            <person name="Pouilly N."/>
            <person name="Raftis F."/>
            <person name="Sallet E."/>
            <person name="Schiex T."/>
            <person name="Thomas J."/>
            <person name="Vandecasteele C."/>
            <person name="Vares D."/>
            <person name="Vear F."/>
            <person name="Vautrin S."/>
            <person name="Crespi M."/>
            <person name="Mangin B."/>
            <person name="Burke J.M."/>
            <person name="Salse J."/>
            <person name="Munos S."/>
            <person name="Vincourt P."/>
            <person name="Rieseberg L.H."/>
            <person name="Langlade N.B."/>
        </authorList>
    </citation>
    <scope>NUCLEOTIDE SEQUENCE</scope>
    <source>
        <tissue evidence="1">Leaves</tissue>
    </source>
</reference>
<evidence type="ECO:0000313" key="2">
    <source>
        <dbReference type="Proteomes" id="UP000215914"/>
    </source>
</evidence>
<name>A0A9K3DVK1_HELAN</name>
<organism evidence="1 2">
    <name type="scientific">Helianthus annuus</name>
    <name type="common">Common sunflower</name>
    <dbReference type="NCBI Taxonomy" id="4232"/>
    <lineage>
        <taxon>Eukaryota</taxon>
        <taxon>Viridiplantae</taxon>
        <taxon>Streptophyta</taxon>
        <taxon>Embryophyta</taxon>
        <taxon>Tracheophyta</taxon>
        <taxon>Spermatophyta</taxon>
        <taxon>Magnoliopsida</taxon>
        <taxon>eudicotyledons</taxon>
        <taxon>Gunneridae</taxon>
        <taxon>Pentapetalae</taxon>
        <taxon>asterids</taxon>
        <taxon>campanulids</taxon>
        <taxon>Asterales</taxon>
        <taxon>Asteraceae</taxon>
        <taxon>Asteroideae</taxon>
        <taxon>Heliantheae alliance</taxon>
        <taxon>Heliantheae</taxon>
        <taxon>Helianthus</taxon>
    </lineage>
</organism>
<dbReference type="Gramene" id="mRNA:HanXRQr2_Chr16g0760991">
    <property type="protein sequence ID" value="mRNA:HanXRQr2_Chr16g0760991"/>
    <property type="gene ID" value="HanXRQr2_Chr16g0760991"/>
</dbReference>
<gene>
    <name evidence="1" type="ORF">HanXRQr2_Chr16g0760991</name>
</gene>
<sequence>MVEVSHQRTLFNFDDGVSTYRLCPSVWQREGDWVSFEEALSRKMMSKKKREDLLITPLSSGKCFGPGAHMHGTDEVWYDDASQEAIENRPNRPSDPPRMFHLGAVGRVNTFHPPGDDNIYSLELR</sequence>
<evidence type="ECO:0000313" key="1">
    <source>
        <dbReference type="EMBL" id="KAF5761091.1"/>
    </source>
</evidence>
<dbReference type="EMBL" id="MNCJ02000331">
    <property type="protein sequence ID" value="KAF5761091.1"/>
    <property type="molecule type" value="Genomic_DNA"/>
</dbReference>
<accession>A0A9K3DVK1</accession>
<comment type="caution">
    <text evidence="1">The sequence shown here is derived from an EMBL/GenBank/DDBJ whole genome shotgun (WGS) entry which is preliminary data.</text>
</comment>
<keyword evidence="2" id="KW-1185">Reference proteome</keyword>
<dbReference type="Proteomes" id="UP000215914">
    <property type="component" value="Unassembled WGS sequence"/>
</dbReference>
<proteinExistence type="predicted"/>
<reference evidence="1" key="2">
    <citation type="submission" date="2020-06" db="EMBL/GenBank/DDBJ databases">
        <title>Helianthus annuus Genome sequencing and assembly Release 2.</title>
        <authorList>
            <person name="Gouzy J."/>
            <person name="Langlade N."/>
            <person name="Munos S."/>
        </authorList>
    </citation>
    <scope>NUCLEOTIDE SEQUENCE</scope>
    <source>
        <tissue evidence="1">Leaves</tissue>
    </source>
</reference>
<dbReference type="AlphaFoldDB" id="A0A9K3DVK1"/>
<protein>
    <submittedName>
        <fullName evidence="1">Uncharacterized protein</fullName>
    </submittedName>
</protein>